<gene>
    <name evidence="7" type="ORF">TRIP_D440039</name>
</gene>
<feature type="domain" description="SGNH hydrolase-type esterase" evidence="6">
    <location>
        <begin position="30"/>
        <end position="178"/>
    </location>
</feature>
<evidence type="ECO:0000256" key="2">
    <source>
        <dbReference type="ARBA" id="ARBA00009865"/>
    </source>
</evidence>
<evidence type="ECO:0000256" key="3">
    <source>
        <dbReference type="ARBA" id="ARBA00022801"/>
    </source>
</evidence>
<evidence type="ECO:0000256" key="4">
    <source>
        <dbReference type="ARBA" id="ARBA00023295"/>
    </source>
</evidence>
<dbReference type="GO" id="GO:0016788">
    <property type="term" value="F:hydrolase activity, acting on ester bonds"/>
    <property type="evidence" value="ECO:0007669"/>
    <property type="project" value="UniProtKB-ARBA"/>
</dbReference>
<dbReference type="SUPFAM" id="SSF52266">
    <property type="entry name" value="SGNH hydrolase"/>
    <property type="match status" value="1"/>
</dbReference>
<accession>A0A653AJE8</accession>
<keyword evidence="4 5" id="KW-0326">Glycosidase</keyword>
<dbReference type="SUPFAM" id="SSF75005">
    <property type="entry name" value="Arabinanase/levansucrase/invertase"/>
    <property type="match status" value="1"/>
</dbReference>
<dbReference type="CDD" id="cd08983">
    <property type="entry name" value="GH43_Bt3655-like"/>
    <property type="match status" value="1"/>
</dbReference>
<dbReference type="Pfam" id="PF04616">
    <property type="entry name" value="Glyco_hydro_43"/>
    <property type="match status" value="1"/>
</dbReference>
<dbReference type="PANTHER" id="PTHR43695:SF1">
    <property type="entry name" value="RHAMNOGALACTURONAN ACETYLESTERASE"/>
    <property type="match status" value="1"/>
</dbReference>
<evidence type="ECO:0000256" key="5">
    <source>
        <dbReference type="RuleBase" id="RU361187"/>
    </source>
</evidence>
<dbReference type="EMBL" id="UPXZ01000039">
    <property type="protein sequence ID" value="VBB48021.1"/>
    <property type="molecule type" value="Genomic_DNA"/>
</dbReference>
<dbReference type="GO" id="GO:0004553">
    <property type="term" value="F:hydrolase activity, hydrolyzing O-glycosyl compounds"/>
    <property type="evidence" value="ECO:0007669"/>
    <property type="project" value="InterPro"/>
</dbReference>
<dbReference type="Pfam" id="PF13472">
    <property type="entry name" value="Lipase_GDSL_2"/>
    <property type="match status" value="1"/>
</dbReference>
<keyword evidence="3 5" id="KW-0378">Hydrolase</keyword>
<dbReference type="Gene3D" id="3.40.50.1110">
    <property type="entry name" value="SGNH hydrolase"/>
    <property type="match status" value="1"/>
</dbReference>
<dbReference type="InterPro" id="IPR023296">
    <property type="entry name" value="Glyco_hydro_beta-prop_sf"/>
</dbReference>
<dbReference type="InterPro" id="IPR013830">
    <property type="entry name" value="SGNH_hydro"/>
</dbReference>
<reference evidence="7" key="1">
    <citation type="submission" date="2018-07" db="EMBL/GenBank/DDBJ databases">
        <authorList>
            <consortium name="Genoscope - CEA"/>
            <person name="William W."/>
        </authorList>
    </citation>
    <scope>NUCLEOTIDE SEQUENCE</scope>
    <source>
        <strain evidence="7">IK1</strain>
    </source>
</reference>
<protein>
    <recommendedName>
        <fullName evidence="6">SGNH hydrolase-type esterase domain-containing protein</fullName>
    </recommendedName>
</protein>
<dbReference type="GO" id="GO:0005975">
    <property type="term" value="P:carbohydrate metabolic process"/>
    <property type="evidence" value="ECO:0007669"/>
    <property type="project" value="InterPro"/>
</dbReference>
<proteinExistence type="inferred from homology"/>
<organism evidence="7">
    <name type="scientific">uncultured Paludibacter sp</name>
    <dbReference type="NCBI Taxonomy" id="497635"/>
    <lineage>
        <taxon>Bacteria</taxon>
        <taxon>Pseudomonadati</taxon>
        <taxon>Bacteroidota</taxon>
        <taxon>Bacteroidia</taxon>
        <taxon>Bacteroidales</taxon>
        <taxon>Paludibacteraceae</taxon>
        <taxon>Paludibacter</taxon>
        <taxon>environmental samples</taxon>
    </lineage>
</organism>
<comment type="similarity">
    <text evidence="1">Belongs to the 'GDSL' lipolytic enzyme family.</text>
</comment>
<dbReference type="InterPro" id="IPR006710">
    <property type="entry name" value="Glyco_hydro_43"/>
</dbReference>
<comment type="similarity">
    <text evidence="2 5">Belongs to the glycosyl hydrolase 43 family.</text>
</comment>
<name>A0A653AJE8_9BACT</name>
<evidence type="ECO:0000313" key="7">
    <source>
        <dbReference type="EMBL" id="VBB48021.1"/>
    </source>
</evidence>
<dbReference type="AlphaFoldDB" id="A0A653AJE8"/>
<evidence type="ECO:0000259" key="6">
    <source>
        <dbReference type="Pfam" id="PF13472"/>
    </source>
</evidence>
<sequence>MKKYIFPIILFFVFTGFSSSGKKIKIFIAGDSTAQTYQERKDGLIKGWGQMLSLFLDDKVEIVNHAIGGRSTKTFLNEGRWNKLLSEVSKGDYVFIQFGHNDASKRPERHASYADYYDNLVKMIQDVRAKKAHPILLTSMVMRTFVNGNLTDDRLKGYPVITRFVAKKYNVPLIDVNQKTKDFITVLGDEASIPYYRHVEPRVDPQKINGLKDDTHTMEKGATQVAYFIAEDIKELNLKGLSSHIDLRKGNYDIESILPIKNKYVYLFSYFKGNGDGLHLAYSYDGLKWTTLKNDSVFLKPEVGKDKLMRDPSIVIDDNGVYHLVWTSGWWDNGIGYASSKDLIHWSKQKYLPVMEKFAAVKNTWAPELFYDRNEKLFYIFWASTVAGAFPEIPTSESEKGLNHKLYHVTTKDFNVFTETKLFYNPDFSVIDGAILGKDGQYFLFMKNENSNPPEKNIRIVSNTKPNSFSLNVSKAITGNYWAEGPAPLIVGDYVYVYFDKYRDKKYGAVRSKNIKDWEDVSDSISLPNGARHGTAFAVRESMLKQLIK</sequence>
<dbReference type="CDD" id="cd01821">
    <property type="entry name" value="Rhamnogalacturan_acetylesterase_like"/>
    <property type="match status" value="1"/>
</dbReference>
<dbReference type="Gene3D" id="2.115.10.20">
    <property type="entry name" value="Glycosyl hydrolase domain, family 43"/>
    <property type="match status" value="1"/>
</dbReference>
<evidence type="ECO:0000256" key="1">
    <source>
        <dbReference type="ARBA" id="ARBA00008668"/>
    </source>
</evidence>
<dbReference type="InterPro" id="IPR037459">
    <property type="entry name" value="RhgT-like"/>
</dbReference>
<dbReference type="InterPro" id="IPR036514">
    <property type="entry name" value="SGNH_hydro_sf"/>
</dbReference>
<dbReference type="PANTHER" id="PTHR43695">
    <property type="entry name" value="PUTATIVE (AFU_ORTHOLOGUE AFUA_2G17250)-RELATED"/>
    <property type="match status" value="1"/>
</dbReference>